<keyword evidence="8" id="KW-0418">Kinase</keyword>
<dbReference type="EMBL" id="JAMQYH010000004">
    <property type="protein sequence ID" value="KAJ1691992.1"/>
    <property type="molecule type" value="Genomic_DNA"/>
</dbReference>
<evidence type="ECO:0000256" key="9">
    <source>
        <dbReference type="ARBA" id="ARBA00022840"/>
    </source>
</evidence>
<dbReference type="InterPro" id="IPR002902">
    <property type="entry name" value="GNK2"/>
</dbReference>
<dbReference type="SMART" id="SM00220">
    <property type="entry name" value="S_TKc"/>
    <property type="match status" value="1"/>
</dbReference>
<evidence type="ECO:0000313" key="19">
    <source>
        <dbReference type="Proteomes" id="UP001151287"/>
    </source>
</evidence>
<feature type="domain" description="Gnk2-homologous" evidence="17">
    <location>
        <begin position="30"/>
        <end position="136"/>
    </location>
</feature>
<feature type="domain" description="Gnk2-homologous" evidence="17">
    <location>
        <begin position="144"/>
        <end position="252"/>
    </location>
</feature>
<dbReference type="SUPFAM" id="SSF56112">
    <property type="entry name" value="Protein kinase-like (PK-like)"/>
    <property type="match status" value="1"/>
</dbReference>
<keyword evidence="10 14" id="KW-1133">Transmembrane helix</keyword>
<dbReference type="PANTHER" id="PTHR27002">
    <property type="entry name" value="RECEPTOR-LIKE SERINE/THREONINE-PROTEIN KINASE SD1-8"/>
    <property type="match status" value="1"/>
</dbReference>
<dbReference type="InterPro" id="IPR000719">
    <property type="entry name" value="Prot_kinase_dom"/>
</dbReference>
<dbReference type="Pfam" id="PF07714">
    <property type="entry name" value="PK_Tyr_Ser-Thr"/>
    <property type="match status" value="1"/>
</dbReference>
<dbReference type="GO" id="GO:0005524">
    <property type="term" value="F:ATP binding"/>
    <property type="evidence" value="ECO:0007669"/>
    <property type="project" value="UniProtKB-KW"/>
</dbReference>
<evidence type="ECO:0000259" key="17">
    <source>
        <dbReference type="PROSITE" id="PS51473"/>
    </source>
</evidence>
<comment type="caution">
    <text evidence="18">The sequence shown here is derived from an EMBL/GenBank/DDBJ whole genome shotgun (WGS) entry which is preliminary data.</text>
</comment>
<dbReference type="InterPro" id="IPR008271">
    <property type="entry name" value="Ser/Thr_kinase_AS"/>
</dbReference>
<name>A0A9Q0HMU9_9POAL</name>
<dbReference type="PROSITE" id="PS50011">
    <property type="entry name" value="PROTEIN_KINASE_DOM"/>
    <property type="match status" value="1"/>
</dbReference>
<dbReference type="CDD" id="cd12087">
    <property type="entry name" value="TM_EGFR-like"/>
    <property type="match status" value="1"/>
</dbReference>
<evidence type="ECO:0000256" key="15">
    <source>
        <dbReference type="SAM" id="SignalP"/>
    </source>
</evidence>
<evidence type="ECO:0000256" key="1">
    <source>
        <dbReference type="ARBA" id="ARBA00004167"/>
    </source>
</evidence>
<evidence type="ECO:0008006" key="20">
    <source>
        <dbReference type="Google" id="ProtNLM"/>
    </source>
</evidence>
<reference evidence="18" key="1">
    <citation type="journal article" date="2022" name="Cell">
        <title>Repeat-based holocentromeres influence genome architecture and karyotype evolution.</title>
        <authorList>
            <person name="Hofstatter P.G."/>
            <person name="Thangavel G."/>
            <person name="Lux T."/>
            <person name="Neumann P."/>
            <person name="Vondrak T."/>
            <person name="Novak P."/>
            <person name="Zhang M."/>
            <person name="Costa L."/>
            <person name="Castellani M."/>
            <person name="Scott A."/>
            <person name="Toegelov H."/>
            <person name="Fuchs J."/>
            <person name="Mata-Sucre Y."/>
            <person name="Dias Y."/>
            <person name="Vanzela A.L.L."/>
            <person name="Huettel B."/>
            <person name="Almeida C.C.S."/>
            <person name="Simkova H."/>
            <person name="Souza G."/>
            <person name="Pedrosa-Harand A."/>
            <person name="Macas J."/>
            <person name="Mayer K.F.X."/>
            <person name="Houben A."/>
            <person name="Marques A."/>
        </authorList>
    </citation>
    <scope>NUCLEOTIDE SEQUENCE</scope>
    <source>
        <strain evidence="18">RhyBre1mFocal</strain>
    </source>
</reference>
<evidence type="ECO:0000256" key="4">
    <source>
        <dbReference type="ARBA" id="ARBA00022692"/>
    </source>
</evidence>
<keyword evidence="19" id="KW-1185">Reference proteome</keyword>
<evidence type="ECO:0000256" key="10">
    <source>
        <dbReference type="ARBA" id="ARBA00022989"/>
    </source>
</evidence>
<evidence type="ECO:0000259" key="16">
    <source>
        <dbReference type="PROSITE" id="PS50011"/>
    </source>
</evidence>
<feature type="signal peptide" evidence="15">
    <location>
        <begin position="1"/>
        <end position="28"/>
    </location>
</feature>
<keyword evidence="5 15" id="KW-0732">Signal</keyword>
<dbReference type="PROSITE" id="PS51473">
    <property type="entry name" value="GNK2"/>
    <property type="match status" value="2"/>
</dbReference>
<feature type="chain" id="PRO_5040142882" description="Cysteine-rich receptor-like protein kinase 10" evidence="15">
    <location>
        <begin position="29"/>
        <end position="693"/>
    </location>
</feature>
<protein>
    <recommendedName>
        <fullName evidence="20">Cysteine-rich receptor-like protein kinase 10</fullName>
    </recommendedName>
</protein>
<keyword evidence="12" id="KW-0325">Glycoprotein</keyword>
<dbReference type="Gene3D" id="3.30.430.20">
    <property type="entry name" value="Gnk2 domain, C-X8-C-X2-C motif"/>
    <property type="match status" value="2"/>
</dbReference>
<dbReference type="Pfam" id="PF01657">
    <property type="entry name" value="Stress-antifung"/>
    <property type="match status" value="2"/>
</dbReference>
<evidence type="ECO:0000256" key="7">
    <source>
        <dbReference type="ARBA" id="ARBA00022741"/>
    </source>
</evidence>
<dbReference type="Gene3D" id="3.30.200.20">
    <property type="entry name" value="Phosphorylase Kinase, domain 1"/>
    <property type="match status" value="1"/>
</dbReference>
<dbReference type="PROSITE" id="PS00108">
    <property type="entry name" value="PROTEIN_KINASE_ST"/>
    <property type="match status" value="1"/>
</dbReference>
<keyword evidence="3" id="KW-0808">Transferase</keyword>
<dbReference type="InterPro" id="IPR001245">
    <property type="entry name" value="Ser-Thr/Tyr_kinase_cat_dom"/>
</dbReference>
<evidence type="ECO:0000256" key="12">
    <source>
        <dbReference type="ARBA" id="ARBA00023180"/>
    </source>
</evidence>
<evidence type="ECO:0000256" key="8">
    <source>
        <dbReference type="ARBA" id="ARBA00022777"/>
    </source>
</evidence>
<evidence type="ECO:0000313" key="18">
    <source>
        <dbReference type="EMBL" id="KAJ1691992.1"/>
    </source>
</evidence>
<dbReference type="FunFam" id="3.30.200.20:FF:000142">
    <property type="entry name" value="Cysteine-rich receptor-like protein kinase 10"/>
    <property type="match status" value="1"/>
</dbReference>
<keyword evidence="11 14" id="KW-0472">Membrane</keyword>
<dbReference type="CDD" id="cd23509">
    <property type="entry name" value="Gnk2-like"/>
    <property type="match status" value="2"/>
</dbReference>
<dbReference type="GO" id="GO:0006950">
    <property type="term" value="P:response to stress"/>
    <property type="evidence" value="ECO:0007669"/>
    <property type="project" value="UniProtKB-ARBA"/>
</dbReference>
<dbReference type="Proteomes" id="UP001151287">
    <property type="component" value="Unassembled WGS sequence"/>
</dbReference>
<organism evidence="18 19">
    <name type="scientific">Rhynchospora breviuscula</name>
    <dbReference type="NCBI Taxonomy" id="2022672"/>
    <lineage>
        <taxon>Eukaryota</taxon>
        <taxon>Viridiplantae</taxon>
        <taxon>Streptophyta</taxon>
        <taxon>Embryophyta</taxon>
        <taxon>Tracheophyta</taxon>
        <taxon>Spermatophyta</taxon>
        <taxon>Magnoliopsida</taxon>
        <taxon>Liliopsida</taxon>
        <taxon>Poales</taxon>
        <taxon>Cyperaceae</taxon>
        <taxon>Cyperoideae</taxon>
        <taxon>Rhynchosporeae</taxon>
        <taxon>Rhynchospora</taxon>
    </lineage>
</organism>
<dbReference type="InterPro" id="IPR011009">
    <property type="entry name" value="Kinase-like_dom_sf"/>
</dbReference>
<evidence type="ECO:0000256" key="5">
    <source>
        <dbReference type="ARBA" id="ARBA00022729"/>
    </source>
</evidence>
<accession>A0A9Q0HMU9</accession>
<dbReference type="Gene3D" id="1.10.510.10">
    <property type="entry name" value="Transferase(Phosphotransferase) domain 1"/>
    <property type="match status" value="1"/>
</dbReference>
<evidence type="ECO:0000256" key="11">
    <source>
        <dbReference type="ARBA" id="ARBA00023136"/>
    </source>
</evidence>
<comment type="subcellular location">
    <subcellularLocation>
        <location evidence="1">Membrane</location>
        <topology evidence="1">Single-pass membrane protein</topology>
    </subcellularLocation>
</comment>
<keyword evidence="9" id="KW-0067">ATP-binding</keyword>
<keyword evidence="7" id="KW-0547">Nucleotide-binding</keyword>
<feature type="compositionally biased region" description="Low complexity" evidence="13">
    <location>
        <begin position="674"/>
        <end position="686"/>
    </location>
</feature>
<dbReference type="PANTHER" id="PTHR27002:SF1040">
    <property type="entry name" value="OS07G0538400 PROTEIN"/>
    <property type="match status" value="1"/>
</dbReference>
<dbReference type="OrthoDB" id="647340at2759"/>
<dbReference type="CDD" id="cd14066">
    <property type="entry name" value="STKc_IRAK"/>
    <property type="match status" value="1"/>
</dbReference>
<dbReference type="AlphaFoldDB" id="A0A9Q0HMU9"/>
<keyword evidence="4 14" id="KW-0812">Transmembrane</keyword>
<dbReference type="FunFam" id="1.10.510.10:FF:000129">
    <property type="entry name" value="cysteine-rich receptor-like protein kinase 10"/>
    <property type="match status" value="1"/>
</dbReference>
<sequence length="693" mass="76323">MMMMVHPSQAPRLIFLSIIICGASVAIAKPIFWYCQEDWGFYEAGSTYYSNLKQLVTSLASNASKSGGFYRDTVGVGSPDQINGLIMCYADATQTDCHDCLKTAANEVANLSICEYRKTAATHYNACFLHYSNQNFISITQNFQPVCLQKPDANTAGPDFLSTSSVQSLISSMTTDASNLEQKYASNKTNYSANQTMYGLVQCTRDLIADECAKCVESYVAFANGSKPNCSDQLGARIMGPNCYIRYELFSFNVATYTVPLPSPPPLSPPSVPPVPPPVPAGSPSSISIGTITAVAVSVTGGLLLISATLIFLWRRKQRRKNGTEKEDLSTIYLQQGNVETNVELILNPSAEYQVFDLDTLRKATYNFSDKNKLGQGGFGPVYKGTFPNGEEVAVKRLSGSSAQGLRELRNEVEFLAKLKHKNLVQLLGCCIQNKEHILCYEFLPNGSLDKILFAKDPLKQSKLSWKVRYKIIEGIGRGLHYLHEESRLKIIHRDLKASNILLDRDMSPKISDFGLARFFGEDQTHIDTSIIAGTFGYMAPEYVMHGNFSVKSDVYSFGVLLLETVTGQKNSSFAGSGRSSNLISYAWQHWKNNTVDELKDPMLDDVYLEEITNCVNIALLCVQEEPTMRPNMALVNRMLSGGAIPNVPLTWRVPATDYSMSEGSSFTTAAVQSSFSGPSTSGTRSSTRRSLD</sequence>
<dbReference type="InterPro" id="IPR038408">
    <property type="entry name" value="GNK2_sf"/>
</dbReference>
<evidence type="ECO:0000256" key="2">
    <source>
        <dbReference type="ARBA" id="ARBA00022527"/>
    </source>
</evidence>
<dbReference type="GO" id="GO:0004674">
    <property type="term" value="F:protein serine/threonine kinase activity"/>
    <property type="evidence" value="ECO:0007669"/>
    <property type="project" value="UniProtKB-KW"/>
</dbReference>
<keyword evidence="6" id="KW-0677">Repeat</keyword>
<feature type="transmembrane region" description="Helical" evidence="14">
    <location>
        <begin position="287"/>
        <end position="314"/>
    </location>
</feature>
<keyword evidence="2" id="KW-0723">Serine/threonine-protein kinase</keyword>
<evidence type="ECO:0000256" key="13">
    <source>
        <dbReference type="SAM" id="MobiDB-lite"/>
    </source>
</evidence>
<dbReference type="GO" id="GO:0005886">
    <property type="term" value="C:plasma membrane"/>
    <property type="evidence" value="ECO:0007669"/>
    <property type="project" value="TreeGrafter"/>
</dbReference>
<feature type="domain" description="Protein kinase" evidence="16">
    <location>
        <begin position="368"/>
        <end position="640"/>
    </location>
</feature>
<evidence type="ECO:0000256" key="14">
    <source>
        <dbReference type="SAM" id="Phobius"/>
    </source>
</evidence>
<gene>
    <name evidence="18" type="ORF">LUZ63_016147</name>
</gene>
<evidence type="ECO:0000256" key="3">
    <source>
        <dbReference type="ARBA" id="ARBA00022679"/>
    </source>
</evidence>
<proteinExistence type="predicted"/>
<evidence type="ECO:0000256" key="6">
    <source>
        <dbReference type="ARBA" id="ARBA00022737"/>
    </source>
</evidence>
<feature type="region of interest" description="Disordered" evidence="13">
    <location>
        <begin position="670"/>
        <end position="693"/>
    </location>
</feature>